<sequence length="109" mass="12721">MSSRFGQNSGQVIDAAVNKLTPVNTKKSRDSAWNQFQQFCDERKYTLNKETTVSELALILKDFAFNMRRHDGEEYKEGVVKSLWNTVAKIMQEKYNEFEITFDPFKDVV</sequence>
<dbReference type="EMBL" id="JALNTZ010000006">
    <property type="protein sequence ID" value="KAJ3649635.1"/>
    <property type="molecule type" value="Genomic_DNA"/>
</dbReference>
<dbReference type="Proteomes" id="UP001168821">
    <property type="component" value="Unassembled WGS sequence"/>
</dbReference>
<name>A0AA38I5C4_9CUCU</name>
<proteinExistence type="predicted"/>
<gene>
    <name evidence="1" type="ORF">Zmor_021365</name>
</gene>
<organism evidence="1 2">
    <name type="scientific">Zophobas morio</name>
    <dbReference type="NCBI Taxonomy" id="2755281"/>
    <lineage>
        <taxon>Eukaryota</taxon>
        <taxon>Metazoa</taxon>
        <taxon>Ecdysozoa</taxon>
        <taxon>Arthropoda</taxon>
        <taxon>Hexapoda</taxon>
        <taxon>Insecta</taxon>
        <taxon>Pterygota</taxon>
        <taxon>Neoptera</taxon>
        <taxon>Endopterygota</taxon>
        <taxon>Coleoptera</taxon>
        <taxon>Polyphaga</taxon>
        <taxon>Cucujiformia</taxon>
        <taxon>Tenebrionidae</taxon>
        <taxon>Zophobas</taxon>
    </lineage>
</organism>
<evidence type="ECO:0000313" key="1">
    <source>
        <dbReference type="EMBL" id="KAJ3649635.1"/>
    </source>
</evidence>
<keyword evidence="2" id="KW-1185">Reference proteome</keyword>
<accession>A0AA38I5C4</accession>
<evidence type="ECO:0000313" key="2">
    <source>
        <dbReference type="Proteomes" id="UP001168821"/>
    </source>
</evidence>
<protein>
    <submittedName>
        <fullName evidence="1">Uncharacterized protein</fullName>
    </submittedName>
</protein>
<comment type="caution">
    <text evidence="1">The sequence shown here is derived from an EMBL/GenBank/DDBJ whole genome shotgun (WGS) entry which is preliminary data.</text>
</comment>
<reference evidence="1" key="1">
    <citation type="journal article" date="2023" name="G3 (Bethesda)">
        <title>Whole genome assemblies of Zophobas morio and Tenebrio molitor.</title>
        <authorList>
            <person name="Kaur S."/>
            <person name="Stinson S.A."/>
            <person name="diCenzo G.C."/>
        </authorList>
    </citation>
    <scope>NUCLEOTIDE SEQUENCE</scope>
    <source>
        <strain evidence="1">QUZm001</strain>
    </source>
</reference>
<dbReference type="AlphaFoldDB" id="A0AA38I5C4"/>